<dbReference type="SUPFAM" id="SSF63380">
    <property type="entry name" value="Riboflavin synthase domain-like"/>
    <property type="match status" value="1"/>
</dbReference>
<gene>
    <name evidence="12" type="ORF">BOX15_Mlig031512g2</name>
</gene>
<evidence type="ECO:0000256" key="4">
    <source>
        <dbReference type="ARBA" id="ARBA00022723"/>
    </source>
</evidence>
<feature type="transmembrane region" description="Helical" evidence="10">
    <location>
        <begin position="18"/>
        <end position="37"/>
    </location>
</feature>
<dbReference type="InterPro" id="IPR013130">
    <property type="entry name" value="Fe3_Rdtase_TM_dom"/>
</dbReference>
<dbReference type="PANTHER" id="PTHR11972:SF153">
    <property type="entry name" value="SUPEROXIDE-GENERATING NADPH OXIDASE HEAVY CHAIN SUBUNIT A"/>
    <property type="match status" value="1"/>
</dbReference>
<dbReference type="InterPro" id="IPR050369">
    <property type="entry name" value="RBOH/FRE"/>
</dbReference>
<dbReference type="InterPro" id="IPR017927">
    <property type="entry name" value="FAD-bd_FR_type"/>
</dbReference>
<dbReference type="GO" id="GO:0043020">
    <property type="term" value="C:NADPH oxidase complex"/>
    <property type="evidence" value="ECO:0007669"/>
    <property type="project" value="TreeGrafter"/>
</dbReference>
<evidence type="ECO:0000256" key="8">
    <source>
        <dbReference type="ARBA" id="ARBA00023136"/>
    </source>
</evidence>
<dbReference type="FunFam" id="3.40.50.80:FF:000004">
    <property type="entry name" value="NADPH oxidase isoform 2"/>
    <property type="match status" value="1"/>
</dbReference>
<evidence type="ECO:0000256" key="5">
    <source>
        <dbReference type="ARBA" id="ARBA00022989"/>
    </source>
</evidence>
<evidence type="ECO:0000256" key="7">
    <source>
        <dbReference type="ARBA" id="ARBA00023004"/>
    </source>
</evidence>
<feature type="domain" description="FAD-binding FR-type" evidence="11">
    <location>
        <begin position="300"/>
        <end position="411"/>
    </location>
</feature>
<evidence type="ECO:0000256" key="10">
    <source>
        <dbReference type="SAM" id="Phobius"/>
    </source>
</evidence>
<dbReference type="GO" id="GO:0006952">
    <property type="term" value="P:defense response"/>
    <property type="evidence" value="ECO:0007669"/>
    <property type="project" value="TreeGrafter"/>
</dbReference>
<evidence type="ECO:0000256" key="2">
    <source>
        <dbReference type="ARBA" id="ARBA00022617"/>
    </source>
</evidence>
<feature type="transmembrane region" description="Helical" evidence="10">
    <location>
        <begin position="187"/>
        <end position="207"/>
    </location>
</feature>
<comment type="catalytic activity">
    <reaction evidence="9">
        <text>NADPH + 2 O2 = 2 superoxide + NADP(+) + H(+)</text>
        <dbReference type="Rhea" id="RHEA:63180"/>
        <dbReference type="ChEBI" id="CHEBI:15378"/>
        <dbReference type="ChEBI" id="CHEBI:15379"/>
        <dbReference type="ChEBI" id="CHEBI:18421"/>
        <dbReference type="ChEBI" id="CHEBI:57783"/>
        <dbReference type="ChEBI" id="CHEBI:58349"/>
    </reaction>
</comment>
<keyword evidence="8 10" id="KW-0472">Membrane</keyword>
<dbReference type="STRING" id="282301.A0A267EQY2"/>
<keyword evidence="5 10" id="KW-1133">Transmembrane helix</keyword>
<dbReference type="PANTHER" id="PTHR11972">
    <property type="entry name" value="NADPH OXIDASE"/>
    <property type="match status" value="1"/>
</dbReference>
<evidence type="ECO:0000313" key="12">
    <source>
        <dbReference type="EMBL" id="PAA63898.1"/>
    </source>
</evidence>
<dbReference type="PRINTS" id="PR00466">
    <property type="entry name" value="GP91PHOX"/>
</dbReference>
<keyword evidence="2" id="KW-0349">Heme</keyword>
<keyword evidence="7" id="KW-0408">Iron</keyword>
<dbReference type="InterPro" id="IPR017938">
    <property type="entry name" value="Riboflavin_synthase-like_b-brl"/>
</dbReference>
<comment type="subcellular location">
    <subcellularLocation>
        <location evidence="1">Membrane</location>
        <topology evidence="1">Multi-pass membrane protein</topology>
    </subcellularLocation>
</comment>
<protein>
    <recommendedName>
        <fullName evidence="11">FAD-binding FR-type domain-containing protein</fullName>
    </recommendedName>
</protein>
<dbReference type="OrthoDB" id="167398at2759"/>
<dbReference type="InterPro" id="IPR039261">
    <property type="entry name" value="FNR_nucleotide-bd"/>
</dbReference>
<dbReference type="AlphaFoldDB" id="A0A267EQY2"/>
<reference evidence="12 13" key="1">
    <citation type="submission" date="2017-06" db="EMBL/GenBank/DDBJ databases">
        <title>A platform for efficient transgenesis in Macrostomum lignano, a flatworm model organism for stem cell research.</title>
        <authorList>
            <person name="Berezikov E."/>
        </authorList>
    </citation>
    <scope>NUCLEOTIDE SEQUENCE [LARGE SCALE GENOMIC DNA]</scope>
    <source>
        <strain evidence="12">DV1</strain>
        <tissue evidence="12">Whole organism</tissue>
    </source>
</reference>
<keyword evidence="13" id="KW-1185">Reference proteome</keyword>
<dbReference type="Gene3D" id="2.40.30.10">
    <property type="entry name" value="Translation factors"/>
    <property type="match status" value="1"/>
</dbReference>
<evidence type="ECO:0000256" key="9">
    <source>
        <dbReference type="ARBA" id="ARBA00049908"/>
    </source>
</evidence>
<dbReference type="InterPro" id="IPR000778">
    <property type="entry name" value="Cyt_b245_heavy_chain"/>
</dbReference>
<name>A0A267EQY2_9PLAT</name>
<dbReference type="InterPro" id="IPR013121">
    <property type="entry name" value="Fe_red_NAD-bd_6"/>
</dbReference>
<keyword evidence="4" id="KW-0479">Metal-binding</keyword>
<dbReference type="GO" id="GO:0016175">
    <property type="term" value="F:superoxide-generating NAD(P)H oxidase activity"/>
    <property type="evidence" value="ECO:0007669"/>
    <property type="project" value="TreeGrafter"/>
</dbReference>
<dbReference type="Pfam" id="PF08022">
    <property type="entry name" value="FAD_binding_8"/>
    <property type="match status" value="1"/>
</dbReference>
<dbReference type="Gene3D" id="3.40.50.80">
    <property type="entry name" value="Nucleotide-binding domain of ferredoxin-NADP reductase (FNR) module"/>
    <property type="match status" value="1"/>
</dbReference>
<feature type="transmembrane region" description="Helical" evidence="10">
    <location>
        <begin position="57"/>
        <end position="78"/>
    </location>
</feature>
<dbReference type="EMBL" id="NIVC01001805">
    <property type="protein sequence ID" value="PAA63898.1"/>
    <property type="molecule type" value="Genomic_DNA"/>
</dbReference>
<feature type="transmembrane region" description="Helical" evidence="10">
    <location>
        <begin position="112"/>
        <end position="130"/>
    </location>
</feature>
<accession>A0A267EQY2</accession>
<dbReference type="GO" id="GO:0046872">
    <property type="term" value="F:metal ion binding"/>
    <property type="evidence" value="ECO:0007669"/>
    <property type="project" value="UniProtKB-KW"/>
</dbReference>
<keyword evidence="6" id="KW-0560">Oxidoreductase</keyword>
<comment type="caution">
    <text evidence="12">The sequence shown here is derived from an EMBL/GenBank/DDBJ whole genome shotgun (WGS) entry which is preliminary data.</text>
</comment>
<feature type="transmembrane region" description="Helical" evidence="10">
    <location>
        <begin position="219"/>
        <end position="238"/>
    </location>
</feature>
<dbReference type="GO" id="GO:0042554">
    <property type="term" value="P:superoxide anion generation"/>
    <property type="evidence" value="ECO:0007669"/>
    <property type="project" value="TreeGrafter"/>
</dbReference>
<dbReference type="Pfam" id="PF08030">
    <property type="entry name" value="NAD_binding_6"/>
    <property type="match status" value="1"/>
</dbReference>
<sequence length="586" mass="65651">MVTKFGAIRWCHNEGPRTLVLIILLLVNVIIFAVTLSHYEQSDAVYYHRLMLGHSLAFARASAACLNFNCALVALPVCRNLLHFLRYLCVNKRLCKRNVRRLIDDNISLHRALAWLICFHAALHAASHYLNIERFVHAFDLPAGGNSSAGGSLLRTLSLLPGHRGINPVQRAGADPLVEAAVLLPGWTGLLLLCLLVAIVASAATAVKRARFETFWYTHKLFFLFYLLLLVHGMAGVVRPQSNLAAHKPAACASKFQLWGSGSLPECPVPTFSFAGSTTWMWLVAPAAIYAIEKLLRVSRRCRRVEVVRAVQHPSRVMELRLRCPGFAASPGEYVFLLVPEASQLQWHPFTLTSAPDDPYISVHIRTVGDWTKQVEQLYSQCYGKGDLTTGERDLLPRIYLDGPYGTASDGVTQYSVSVLIGCGIGVTPFASVLRDVWHQAGKTRSLRKLKRLYFYWICPDCRAFEWFAALLQDLERDLQRMDGDDYAQLLDIRVHLTGSVETRQAREIASREGDEADCLTGLRTRTHYGRPNWDLELRNLAAKHPDTSIGIFFCGPGQLAKDLNGRCNEFSNSTSSVFYFNKENF</sequence>
<dbReference type="Proteomes" id="UP000215902">
    <property type="component" value="Unassembled WGS sequence"/>
</dbReference>
<proteinExistence type="predicted"/>
<organism evidence="12 13">
    <name type="scientific">Macrostomum lignano</name>
    <dbReference type="NCBI Taxonomy" id="282301"/>
    <lineage>
        <taxon>Eukaryota</taxon>
        <taxon>Metazoa</taxon>
        <taxon>Spiralia</taxon>
        <taxon>Lophotrochozoa</taxon>
        <taxon>Platyhelminthes</taxon>
        <taxon>Rhabditophora</taxon>
        <taxon>Macrostomorpha</taxon>
        <taxon>Macrostomida</taxon>
        <taxon>Macrostomidae</taxon>
        <taxon>Macrostomum</taxon>
    </lineage>
</organism>
<dbReference type="Pfam" id="PF01794">
    <property type="entry name" value="Ferric_reduct"/>
    <property type="match status" value="1"/>
</dbReference>
<dbReference type="PROSITE" id="PS51384">
    <property type="entry name" value="FAD_FR"/>
    <property type="match status" value="1"/>
</dbReference>
<evidence type="ECO:0000256" key="6">
    <source>
        <dbReference type="ARBA" id="ARBA00023002"/>
    </source>
</evidence>
<dbReference type="SFLD" id="SFLDG01169">
    <property type="entry name" value="NADPH_oxidase_subgroup_(NOX)"/>
    <property type="match status" value="1"/>
</dbReference>
<evidence type="ECO:0000259" key="11">
    <source>
        <dbReference type="PROSITE" id="PS51384"/>
    </source>
</evidence>
<dbReference type="CDD" id="cd06186">
    <property type="entry name" value="NOX_Duox_like_FAD_NADP"/>
    <property type="match status" value="1"/>
</dbReference>
<evidence type="ECO:0000256" key="3">
    <source>
        <dbReference type="ARBA" id="ARBA00022692"/>
    </source>
</evidence>
<evidence type="ECO:0000256" key="1">
    <source>
        <dbReference type="ARBA" id="ARBA00004141"/>
    </source>
</evidence>
<keyword evidence="3 10" id="KW-0812">Transmembrane</keyword>
<dbReference type="InterPro" id="IPR013112">
    <property type="entry name" value="FAD-bd_8"/>
</dbReference>
<dbReference type="SUPFAM" id="SSF52343">
    <property type="entry name" value="Ferredoxin reductase-like, C-terminal NADP-linked domain"/>
    <property type="match status" value="1"/>
</dbReference>
<evidence type="ECO:0000313" key="13">
    <source>
        <dbReference type="Proteomes" id="UP000215902"/>
    </source>
</evidence>